<organism evidence="1 2">
    <name type="scientific">Pseudomonas taiwanensis SJ9</name>
    <dbReference type="NCBI Taxonomy" id="1388762"/>
    <lineage>
        <taxon>Bacteria</taxon>
        <taxon>Pseudomonadati</taxon>
        <taxon>Pseudomonadota</taxon>
        <taxon>Gammaproteobacteria</taxon>
        <taxon>Pseudomonadales</taxon>
        <taxon>Pseudomonadaceae</taxon>
        <taxon>Pseudomonas</taxon>
    </lineage>
</organism>
<dbReference type="Proteomes" id="UP000018511">
    <property type="component" value="Unassembled WGS sequence"/>
</dbReference>
<gene>
    <name evidence="1" type="ORF">O164_18345</name>
</gene>
<reference evidence="1 2" key="1">
    <citation type="submission" date="2013-10" db="EMBL/GenBank/DDBJ databases">
        <title>Whole Genome Shotgun Sequence of Pseudomonas taiwanensis SJ9.</title>
        <authorList>
            <person name="Hong S.-J."/>
            <person name="Shin J.-H."/>
        </authorList>
    </citation>
    <scope>NUCLEOTIDE SEQUENCE [LARGE SCALE GENOMIC DNA]</scope>
    <source>
        <strain evidence="1 2">SJ9</strain>
    </source>
</reference>
<proteinExistence type="predicted"/>
<sequence length="45" mass="4819">MTDFPEAKTEILLAGVVIASTFASDVTEVRAALFGFEQAIQLTCI</sequence>
<dbReference type="PATRIC" id="fig|1388762.3.peg.3586"/>
<name>V7DA32_9PSED</name>
<dbReference type="AlphaFoldDB" id="V7DA32"/>
<accession>V7DA32</accession>
<evidence type="ECO:0000313" key="2">
    <source>
        <dbReference type="Proteomes" id="UP000018511"/>
    </source>
</evidence>
<evidence type="ECO:0000313" key="1">
    <source>
        <dbReference type="EMBL" id="ESW38385.1"/>
    </source>
</evidence>
<dbReference type="EMBL" id="AXUP01000260">
    <property type="protein sequence ID" value="ESW38385.1"/>
    <property type="molecule type" value="Genomic_DNA"/>
</dbReference>
<comment type="caution">
    <text evidence="1">The sequence shown here is derived from an EMBL/GenBank/DDBJ whole genome shotgun (WGS) entry which is preliminary data.</text>
</comment>
<protein>
    <submittedName>
        <fullName evidence="1">Uncharacterized protein</fullName>
    </submittedName>
</protein>